<accession>Q8JXF3</accession>
<dbReference type="RefSeq" id="YP_392470.1">
    <property type="nucleotide sequence ID" value="NC_007526.1"/>
</dbReference>
<feature type="compositionally biased region" description="Basic and acidic residues" evidence="1">
    <location>
        <begin position="156"/>
        <end position="166"/>
    </location>
</feature>
<reference evidence="3" key="2">
    <citation type="journal article" date="2003" name="J. Gen. Virol.">
        <title>Molecular characterization of dsRNA segments 2 and 5 and electron microscopy of a novel reovirus from a hypovirulent isolate, W370, of the plant pathogen Rosellinia necatrix.</title>
        <authorList>
            <person name="Wei C.Z."/>
            <person name="Osaki H."/>
            <person name="Iwanami T."/>
            <person name="Matsumoto N."/>
            <person name="Ohtsu Y."/>
        </authorList>
    </citation>
    <scope>NUCLEOTIDE SEQUENCE [LARGE SCALE GENOMIC DNA]</scope>
</reference>
<dbReference type="OrthoDB" id="29624at10239"/>
<proteinExistence type="predicted"/>
<dbReference type="EMBL" id="AB073278">
    <property type="protein sequence ID" value="BAC07520.1"/>
    <property type="molecule type" value="Genomic_RNA"/>
</dbReference>
<dbReference type="GeneID" id="5076529"/>
<dbReference type="KEGG" id="vg:5076529"/>
<organismHost>
    <name type="scientific">Rosellinia necatrix</name>
    <name type="common">White root-rot fungus</name>
    <dbReference type="NCBI Taxonomy" id="77044"/>
</organismHost>
<evidence type="ECO:0000313" key="3">
    <source>
        <dbReference type="Proteomes" id="UP000151058"/>
    </source>
</evidence>
<protein>
    <submittedName>
        <fullName evidence="2">P7</fullName>
    </submittedName>
</protein>
<reference evidence="3" key="3">
    <citation type="journal article" date="2004" name="Arch. Virol.">
        <title>Complete nucleotide sequences of genome segments 1 and 3 of Rosellinia anti-rot virus in the family Reoviridae.</title>
        <authorList>
            <person name="Wei C.Z."/>
            <person name="Osaki H."/>
            <person name="Iwanami T."/>
            <person name="Matsumoto N."/>
            <person name="Ohtsu Y."/>
        </authorList>
    </citation>
    <scope>NUCLEOTIDE SEQUENCE [LARGE SCALE GENOMIC DNA]</scope>
</reference>
<keyword evidence="3" id="KW-1185">Reference proteome</keyword>
<sequence length="482" mass="55070">MAQQVHAVQLSPRLRNDVLLQLTKRSLMTIDTGTILQQVELPLNLFLLGVCFVGDGDVPYLLIRQIAGYTWHIDPGYGIEMYEVDVGEEMPVLQARIDSLAYVMTIDERDYLYPVITVDEDGRTLNINYTDDPSLRHDVDTYARLSRELQLVRDDISVRSHDRRPDSPSIYSDQRSRPNTPPRPITPPYLRDYDVESEDDTEDGFVRISYASLRAAYRPPNTTTTLVRSMLYNPIPVPPPQPLETRWSTFYAMDADLRHKIRHSLNFPLSHGEWRLSDNALRGVGMMPRPSGGVYQHISHMCNDPESRLLQSTEWEHMIYMIDKRYIDLGAVCSNGLGATVLSIDAATSLEMAKDVLYLFGRAVVTFREWKRETADENELLMRVFPDKIITVVDYSYLNTFKYRIDQRENVRMVLGLINGALSDSNREEWASVLALIYMVTNRQLPGSQDAGVDDIHVLLRPPESGLSYLVLLALIIVVSDR</sequence>
<evidence type="ECO:0000313" key="2">
    <source>
        <dbReference type="EMBL" id="BAC07520.1"/>
    </source>
</evidence>
<organism evidence="2 3">
    <name type="scientific">Rosellinia necatrix mycoreovirus 3 (isolate W370)</name>
    <name type="common">RnMYRV-3</name>
    <name type="synonym">Rosellinia anti-rot virus</name>
    <dbReference type="NCBI Taxonomy" id="311229"/>
    <lineage>
        <taxon>Viruses</taxon>
        <taxon>Riboviria</taxon>
        <taxon>Orthornavirae</taxon>
        <taxon>Duplornaviricota</taxon>
        <taxon>Resentoviricetes</taxon>
        <taxon>Reovirales</taxon>
        <taxon>Spinareoviridae</taxon>
        <taxon>Mycoreovirus</taxon>
        <taxon>Mycoreovirus roselliniae</taxon>
    </lineage>
</organism>
<reference evidence="2 3" key="1">
    <citation type="journal article" date="2002" name="Virus Genes">
        <title>Nucleotide sequences of double-stranded RNA segments from a hypovirulent strain of the white root rot fungus Rosellinia necatrix: possibility of the first member of the Reoviridae from fungus.</title>
        <authorList>
            <person name="Osaki H."/>
            <person name="Wei C.Z."/>
            <person name="Arakawa M."/>
            <person name="Iwanami T."/>
            <person name="Nomura K."/>
            <person name="Matsumoto N."/>
            <person name="Ohtsu Y."/>
        </authorList>
    </citation>
    <scope>NUCLEOTIDE SEQUENCE [LARGE SCALE GENOMIC DNA]</scope>
</reference>
<dbReference type="Proteomes" id="UP000151058">
    <property type="component" value="Genome"/>
</dbReference>
<evidence type="ECO:0000256" key="1">
    <source>
        <dbReference type="SAM" id="MobiDB-lite"/>
    </source>
</evidence>
<feature type="region of interest" description="Disordered" evidence="1">
    <location>
        <begin position="156"/>
        <end position="198"/>
    </location>
</feature>
<name>Q8JXF3_MYRVW</name>